<evidence type="ECO:0000313" key="9">
    <source>
        <dbReference type="EMBL" id="GGK10346.1"/>
    </source>
</evidence>
<dbReference type="Proteomes" id="UP000660265">
    <property type="component" value="Unassembled WGS sequence"/>
</dbReference>
<dbReference type="InterPro" id="IPR014031">
    <property type="entry name" value="Ketoacyl_synth_C"/>
</dbReference>
<dbReference type="InterPro" id="IPR020841">
    <property type="entry name" value="PKS_Beta-ketoAc_synthase_dom"/>
</dbReference>
<feature type="compositionally biased region" description="Low complexity" evidence="7">
    <location>
        <begin position="798"/>
        <end position="811"/>
    </location>
</feature>
<dbReference type="InterPro" id="IPR032821">
    <property type="entry name" value="PKS_assoc"/>
</dbReference>
<evidence type="ECO:0000256" key="6">
    <source>
        <dbReference type="ARBA" id="ARBA00023315"/>
    </source>
</evidence>
<evidence type="ECO:0000259" key="8">
    <source>
        <dbReference type="PROSITE" id="PS52004"/>
    </source>
</evidence>
<evidence type="ECO:0000256" key="1">
    <source>
        <dbReference type="ARBA" id="ARBA00001957"/>
    </source>
</evidence>
<dbReference type="Gene3D" id="3.30.70.3290">
    <property type="match status" value="2"/>
</dbReference>
<dbReference type="PANTHER" id="PTHR43775:SF51">
    <property type="entry name" value="INACTIVE PHENOLPHTHIOCEROL SYNTHESIS POLYKETIDE SYNTHASE TYPE I PKS1-RELATED"/>
    <property type="match status" value="1"/>
</dbReference>
<evidence type="ECO:0000313" key="10">
    <source>
        <dbReference type="Proteomes" id="UP000660265"/>
    </source>
</evidence>
<dbReference type="Pfam" id="PF00109">
    <property type="entry name" value="ketoacyl-synt"/>
    <property type="match status" value="1"/>
</dbReference>
<dbReference type="InterPro" id="IPR016039">
    <property type="entry name" value="Thiolase-like"/>
</dbReference>
<keyword evidence="3" id="KW-0597">Phosphoprotein</keyword>
<keyword evidence="5" id="KW-0511">Multifunctional enzyme</keyword>
<feature type="region of interest" description="Disordered" evidence="7">
    <location>
        <begin position="798"/>
        <end position="821"/>
    </location>
</feature>
<sequence length="867" mass="89593">MTLSTEKVVEALRASMMEAERLRKQNQRLTSALSEPLAIVGMGCRYPGGVQSPEELWRLVADERDAVSPLPGDRGWERGAPAPQGPGEPGGNEGPVGGFIDSAAEFDAGFFGIGAREATVMDPQQRLLLETSWEAFERAGISPAAVRGSAVGIYIGAMATEYGWGAGSGGRIDAAAVAGRATSVISGRLAYTLGLEGPTVTVDTACSSSLVALHLAGQALRSGECSLALVGGVSVISHPDLLSGASQQLILAANGRSKPFAANADGVGLGEGVGVLLLERLSDARRHGHRVLAVMRGSAVNQDGASNGMTAPNGPSQQRLIARALASARLTPADVDAVEAHGNGTPLGDPIEAQALIAAYGRDRPAEQPLWIGSIKSNIGYPRAASGVTGVIKMVLALRHGMLPRTLHLDEPSPHVDWSAGAVALLTEAQPWPDTGRPRRAGVSSFGISGTNAHVILEQAPPGEPESEPAADGALAPPVVVPCPVSARTQQALARQAARLHDHLSAAPAPAVGGVAGVGHALATTRAHLDHRAVVLARDRDDLMVQVASLSRGEPVPGLVTGEVQRDVRLAMNFPGTDSRWRGQGKGLYESFPVFARALDEVGAALDRPLAAEIFADHEPDAAGPPDTASAEAGVFALEVALWRLLSSWGIEPDVMAGDGVGYVAAAFAAGALPLADACALVAAGGHDPYTEEFRRLVEKSWVSAPKVTLVPDLAAQDATAILELGPAGRNRGPGPVLVPVLRPGEAEPLAALTALAEVFVRGIPVEWAALFDGAPTPAVELPTYAFQRQRYWRASDSAESASAEPAGADATGSPAAPPGRSAFWAAVEHGDAETLAHTLALGSEAERSALRTLLPALSSWHQRAPS</sequence>
<keyword evidence="4" id="KW-0808">Transferase</keyword>
<dbReference type="CDD" id="cd00833">
    <property type="entry name" value="PKS"/>
    <property type="match status" value="1"/>
</dbReference>
<dbReference type="Pfam" id="PF18369">
    <property type="entry name" value="PKS_DE"/>
    <property type="match status" value="1"/>
</dbReference>
<dbReference type="InterPro" id="IPR050091">
    <property type="entry name" value="PKS_NRPS_Biosynth_Enz"/>
</dbReference>
<dbReference type="SUPFAM" id="SSF53901">
    <property type="entry name" value="Thiolase-like"/>
    <property type="match status" value="1"/>
</dbReference>
<name>A0ABQ2EG46_9ACTN</name>
<feature type="compositionally biased region" description="Gly residues" evidence="7">
    <location>
        <begin position="87"/>
        <end position="97"/>
    </location>
</feature>
<reference evidence="10" key="1">
    <citation type="journal article" date="2019" name="Int. J. Syst. Evol. Microbiol.">
        <title>The Global Catalogue of Microorganisms (GCM) 10K type strain sequencing project: providing services to taxonomists for standard genome sequencing and annotation.</title>
        <authorList>
            <consortium name="The Broad Institute Genomics Platform"/>
            <consortium name="The Broad Institute Genome Sequencing Center for Infectious Disease"/>
            <person name="Wu L."/>
            <person name="Ma J."/>
        </authorList>
    </citation>
    <scope>NUCLEOTIDE SEQUENCE [LARGE SCALE GENOMIC DNA]</scope>
    <source>
        <strain evidence="10">CGMCC 4.7275</strain>
    </source>
</reference>
<keyword evidence="6" id="KW-0012">Acyltransferase</keyword>
<proteinExistence type="predicted"/>
<dbReference type="PANTHER" id="PTHR43775">
    <property type="entry name" value="FATTY ACID SYNTHASE"/>
    <property type="match status" value="1"/>
</dbReference>
<dbReference type="InterPro" id="IPR015083">
    <property type="entry name" value="NorB/c/GfsB-D-like_docking"/>
</dbReference>
<comment type="cofactor">
    <cofactor evidence="1">
        <name>pantetheine 4'-phosphate</name>
        <dbReference type="ChEBI" id="CHEBI:47942"/>
    </cofactor>
</comment>
<dbReference type="SMART" id="SM00825">
    <property type="entry name" value="PKS_KS"/>
    <property type="match status" value="1"/>
</dbReference>
<feature type="region of interest" description="Disordered" evidence="7">
    <location>
        <begin position="68"/>
        <end position="97"/>
    </location>
</feature>
<gene>
    <name evidence="9" type="ORF">GCM10011583_48080</name>
</gene>
<evidence type="ECO:0000256" key="7">
    <source>
        <dbReference type="SAM" id="MobiDB-lite"/>
    </source>
</evidence>
<dbReference type="Pfam" id="PF02801">
    <property type="entry name" value="Ketoacyl-synt_C"/>
    <property type="match status" value="1"/>
</dbReference>
<dbReference type="Gene3D" id="3.40.366.10">
    <property type="entry name" value="Malonyl-Coenzyme A Acyl Carrier Protein, domain 2"/>
    <property type="match status" value="2"/>
</dbReference>
<comment type="caution">
    <text evidence="9">The sequence shown here is derived from an EMBL/GenBank/DDBJ whole genome shotgun (WGS) entry which is preliminary data.</text>
</comment>
<dbReference type="PROSITE" id="PS52004">
    <property type="entry name" value="KS3_2"/>
    <property type="match status" value="1"/>
</dbReference>
<evidence type="ECO:0000256" key="3">
    <source>
        <dbReference type="ARBA" id="ARBA00022553"/>
    </source>
</evidence>
<evidence type="ECO:0000256" key="4">
    <source>
        <dbReference type="ARBA" id="ARBA00022679"/>
    </source>
</evidence>
<dbReference type="InterPro" id="IPR018201">
    <property type="entry name" value="Ketoacyl_synth_AS"/>
</dbReference>
<dbReference type="InterPro" id="IPR014030">
    <property type="entry name" value="Ketoacyl_synth_N"/>
</dbReference>
<dbReference type="InterPro" id="IPR041618">
    <property type="entry name" value="PKS_DE"/>
</dbReference>
<dbReference type="InterPro" id="IPR014043">
    <property type="entry name" value="Acyl_transferase_dom"/>
</dbReference>
<dbReference type="InterPro" id="IPR016035">
    <property type="entry name" value="Acyl_Trfase/lysoPLipase"/>
</dbReference>
<protein>
    <recommendedName>
        <fullName evidence="8">Ketosynthase family 3 (KS3) domain-containing protein</fullName>
    </recommendedName>
</protein>
<dbReference type="Pfam" id="PF16197">
    <property type="entry name" value="KAsynt_C_assoc"/>
    <property type="match status" value="1"/>
</dbReference>
<evidence type="ECO:0000256" key="2">
    <source>
        <dbReference type="ARBA" id="ARBA00022450"/>
    </source>
</evidence>
<dbReference type="PROSITE" id="PS00606">
    <property type="entry name" value="KS3_1"/>
    <property type="match status" value="1"/>
</dbReference>
<dbReference type="SMART" id="SM00827">
    <property type="entry name" value="PKS_AT"/>
    <property type="match status" value="1"/>
</dbReference>
<accession>A0ABQ2EG46</accession>
<dbReference type="EMBL" id="BMMV01000017">
    <property type="protein sequence ID" value="GGK10346.1"/>
    <property type="molecule type" value="Genomic_DNA"/>
</dbReference>
<dbReference type="Gene3D" id="6.10.140.1830">
    <property type="match status" value="1"/>
</dbReference>
<dbReference type="Gene3D" id="3.40.47.10">
    <property type="match status" value="1"/>
</dbReference>
<organism evidence="9 10">
    <name type="scientific">Streptomyces camponoticapitis</name>
    <dbReference type="NCBI Taxonomy" id="1616125"/>
    <lineage>
        <taxon>Bacteria</taxon>
        <taxon>Bacillati</taxon>
        <taxon>Actinomycetota</taxon>
        <taxon>Actinomycetes</taxon>
        <taxon>Kitasatosporales</taxon>
        <taxon>Streptomycetaceae</taxon>
        <taxon>Streptomyces</taxon>
    </lineage>
</organism>
<dbReference type="Pfam" id="PF00698">
    <property type="entry name" value="Acyl_transf_1"/>
    <property type="match status" value="1"/>
</dbReference>
<dbReference type="InterPro" id="IPR001227">
    <property type="entry name" value="Ac_transferase_dom_sf"/>
</dbReference>
<keyword evidence="2" id="KW-0596">Phosphopantetheine</keyword>
<dbReference type="SUPFAM" id="SSF52151">
    <property type="entry name" value="FabD/lysophospholipase-like"/>
    <property type="match status" value="1"/>
</dbReference>
<keyword evidence="10" id="KW-1185">Reference proteome</keyword>
<feature type="domain" description="Ketosynthase family 3 (KS3)" evidence="8">
    <location>
        <begin position="34"/>
        <end position="459"/>
    </location>
</feature>
<dbReference type="Pfam" id="PF08990">
    <property type="entry name" value="Docking"/>
    <property type="match status" value="1"/>
</dbReference>
<evidence type="ECO:0000256" key="5">
    <source>
        <dbReference type="ARBA" id="ARBA00023268"/>
    </source>
</evidence>